<dbReference type="InterPro" id="IPR025110">
    <property type="entry name" value="AMP-bd_C"/>
</dbReference>
<dbReference type="Gene3D" id="3.30.300.30">
    <property type="match status" value="1"/>
</dbReference>
<sequence>MPFLSRLQHWAAIAPARLAVVIGDSSISYAELVTQAQTLLPAESLLTTVQQRNSVQAVFKIVAGVAGHGRISVLDPSWPPTVTESVQQHLSDVLDQFPAEDLATELIDGPANSDFLIGLTSGTSSTPKGFSRDRGSWQRSFEPGIEVFGLREAEHVLVPGQLAMSLNLYTLAECLYAGATFHSIEEFDVAKVFEVLDQYPVQRLVLVPTILGMLARRAASTGRQDAVQTVICAGSKLEPAAVQAAQNWLPEAKIFEYYGASELGFVASRCLDGAADPESTIVGQAFPCVELAIRDEADAELPAWVPGTIHVRSALVSNGYLWGGDGEGFEKTWQWCTVGDQGYLSDAGVLHFLGRRSDMLVSSGHNVYPHEIEHALLNLPGIEAAVVAGIPDGIRGKRIVAGVLPANRFAESALTSRALRQAVADVLAEYKLPGLYFQLTEMPVGSSGKINRGLFEQWIAAGDARVRRIS</sequence>
<dbReference type="PANTHER" id="PTHR43201:SF5">
    <property type="entry name" value="MEDIUM-CHAIN ACYL-COA LIGASE ACSF2, MITOCHONDRIAL"/>
    <property type="match status" value="1"/>
</dbReference>
<keyword evidence="2 5" id="KW-0436">Ligase</keyword>
<dbReference type="InterPro" id="IPR042099">
    <property type="entry name" value="ANL_N_sf"/>
</dbReference>
<dbReference type="Pfam" id="PF00501">
    <property type="entry name" value="AMP-binding"/>
    <property type="match status" value="1"/>
</dbReference>
<keyword evidence="6" id="KW-1185">Reference proteome</keyword>
<dbReference type="InterPro" id="IPR020845">
    <property type="entry name" value="AMP-binding_CS"/>
</dbReference>
<accession>A9WSQ4</accession>
<feature type="domain" description="AMP-binding enzyme C-terminal" evidence="4">
    <location>
        <begin position="371"/>
        <end position="449"/>
    </location>
</feature>
<dbReference type="SUPFAM" id="SSF56801">
    <property type="entry name" value="Acetyl-CoA synthetase-like"/>
    <property type="match status" value="1"/>
</dbReference>
<dbReference type="KEGG" id="rsa:RSal33209_2110"/>
<evidence type="ECO:0000259" key="4">
    <source>
        <dbReference type="Pfam" id="PF13193"/>
    </source>
</evidence>
<dbReference type="GO" id="GO:0004467">
    <property type="term" value="F:long-chain fatty acid-CoA ligase activity"/>
    <property type="evidence" value="ECO:0007669"/>
    <property type="project" value="UniProtKB-EC"/>
</dbReference>
<dbReference type="EMBL" id="CP000910">
    <property type="protein sequence ID" value="ABY23842.1"/>
    <property type="molecule type" value="Genomic_DNA"/>
</dbReference>
<dbReference type="Proteomes" id="UP000002007">
    <property type="component" value="Chromosome"/>
</dbReference>
<feature type="domain" description="AMP-dependent synthetase/ligase" evidence="3">
    <location>
        <begin position="115"/>
        <end position="321"/>
    </location>
</feature>
<dbReference type="SMR" id="A9WSQ4"/>
<dbReference type="HOGENOM" id="CLU_000022_59_0_11"/>
<dbReference type="eggNOG" id="COG0318">
    <property type="taxonomic scope" value="Bacteria"/>
</dbReference>
<proteinExistence type="inferred from homology"/>
<evidence type="ECO:0000256" key="1">
    <source>
        <dbReference type="ARBA" id="ARBA00006432"/>
    </source>
</evidence>
<dbReference type="InterPro" id="IPR045851">
    <property type="entry name" value="AMP-bd_C_sf"/>
</dbReference>
<evidence type="ECO:0000256" key="2">
    <source>
        <dbReference type="ARBA" id="ARBA00022598"/>
    </source>
</evidence>
<dbReference type="Pfam" id="PF13193">
    <property type="entry name" value="AMP-binding_C"/>
    <property type="match status" value="1"/>
</dbReference>
<dbReference type="AlphaFoldDB" id="A9WSQ4"/>
<dbReference type="GO" id="GO:0031956">
    <property type="term" value="F:medium-chain fatty acid-CoA ligase activity"/>
    <property type="evidence" value="ECO:0007669"/>
    <property type="project" value="TreeGrafter"/>
</dbReference>
<dbReference type="EC" id="6.2.1.3" evidence="5"/>
<evidence type="ECO:0000259" key="3">
    <source>
        <dbReference type="Pfam" id="PF00501"/>
    </source>
</evidence>
<reference evidence="6" key="1">
    <citation type="journal article" date="2008" name="J. Bacteriol.">
        <title>Genome sequence of the fish pathogen Renibacterium salmoninarum suggests reductive evolution away from an environmental Arthrobacter ancestor.</title>
        <authorList>
            <person name="Wiens G.D."/>
            <person name="Rockey D.D."/>
            <person name="Wu Z."/>
            <person name="Chang J."/>
            <person name="Levy R."/>
            <person name="Crane S."/>
            <person name="Chen D.S."/>
            <person name="Capri G.R."/>
            <person name="Burnett J.R."/>
            <person name="Sudheesh P.S."/>
            <person name="Schipma M.J."/>
            <person name="Burd H."/>
            <person name="Bhattacharyya A."/>
            <person name="Rhodes L.D."/>
            <person name="Kaul R."/>
            <person name="Strom M.S."/>
        </authorList>
    </citation>
    <scope>NUCLEOTIDE SEQUENCE [LARGE SCALE GENOMIC DNA]</scope>
    <source>
        <strain evidence="6">ATCC 33209 / DSM 20767 / JCM 11484 / NBRC 15589 / NCIMB 2235</strain>
    </source>
</reference>
<evidence type="ECO:0000313" key="6">
    <source>
        <dbReference type="Proteomes" id="UP000002007"/>
    </source>
</evidence>
<dbReference type="InterPro" id="IPR000873">
    <property type="entry name" value="AMP-dep_synth/lig_dom"/>
</dbReference>
<gene>
    <name evidence="5" type="ordered locus">RSal33209_2110</name>
</gene>
<dbReference type="STRING" id="288705.RSal33209_2110"/>
<dbReference type="RefSeq" id="WP_012245512.1">
    <property type="nucleotide sequence ID" value="NC_010168.1"/>
</dbReference>
<organism evidence="5 6">
    <name type="scientific">Renibacterium salmoninarum (strain ATCC 33209 / DSM 20767 / JCM 11484 / NBRC 15589 / NCIMB 2235)</name>
    <dbReference type="NCBI Taxonomy" id="288705"/>
    <lineage>
        <taxon>Bacteria</taxon>
        <taxon>Bacillati</taxon>
        <taxon>Actinomycetota</taxon>
        <taxon>Actinomycetes</taxon>
        <taxon>Micrococcales</taxon>
        <taxon>Micrococcaceae</taxon>
        <taxon>Renibacterium</taxon>
    </lineage>
</organism>
<comment type="similarity">
    <text evidence="1">Belongs to the ATP-dependent AMP-binding enzyme family.</text>
</comment>
<protein>
    <submittedName>
        <fullName evidence="5">Long-chain-fatty-acid--CoA ligase</fullName>
        <ecNumber evidence="5">6.2.1.3</ecNumber>
    </submittedName>
</protein>
<name>A9WSQ4_RENSM</name>
<dbReference type="PROSITE" id="PS00455">
    <property type="entry name" value="AMP_BINDING"/>
    <property type="match status" value="1"/>
</dbReference>
<dbReference type="PANTHER" id="PTHR43201">
    <property type="entry name" value="ACYL-COA SYNTHETASE"/>
    <property type="match status" value="1"/>
</dbReference>
<evidence type="ECO:0000313" key="5">
    <source>
        <dbReference type="EMBL" id="ABY23842.1"/>
    </source>
</evidence>
<dbReference type="Gene3D" id="3.40.50.12780">
    <property type="entry name" value="N-terminal domain of ligase-like"/>
    <property type="match status" value="1"/>
</dbReference>